<proteinExistence type="predicted"/>
<evidence type="ECO:0000313" key="1">
    <source>
        <dbReference type="EMBL" id="KRZ65183.1"/>
    </source>
</evidence>
<dbReference type="EMBL" id="JYDO01000471">
    <property type="protein sequence ID" value="KRZ65183.1"/>
    <property type="molecule type" value="Genomic_DNA"/>
</dbReference>
<reference evidence="1 2" key="1">
    <citation type="submission" date="2015-01" db="EMBL/GenBank/DDBJ databases">
        <title>Evolution of Trichinella species and genotypes.</title>
        <authorList>
            <person name="Korhonen P.K."/>
            <person name="Edoardo P."/>
            <person name="Giuseppe L.R."/>
            <person name="Gasser R.B."/>
        </authorList>
    </citation>
    <scope>NUCLEOTIDE SEQUENCE [LARGE SCALE GENOMIC DNA]</scope>
    <source>
        <strain evidence="1">ISS1980</strain>
    </source>
</reference>
<evidence type="ECO:0000313" key="2">
    <source>
        <dbReference type="Proteomes" id="UP000054843"/>
    </source>
</evidence>
<sequence>MASKKESNDLAGVVLILCAEDVVIHCHGCRNFTDVQLRLNFLKPLQEMGRTEHGEELFHRNLVDLIKIALGLAEFDCYL</sequence>
<gene>
    <name evidence="1" type="ORF">T10_12482</name>
</gene>
<keyword evidence="2" id="KW-1185">Reference proteome</keyword>
<name>A0A0V1M0I4_9BILA</name>
<dbReference type="AlphaFoldDB" id="A0A0V1M0I4"/>
<accession>A0A0V1M0I4</accession>
<protein>
    <submittedName>
        <fullName evidence="1">Uncharacterized protein</fullName>
    </submittedName>
</protein>
<dbReference type="Proteomes" id="UP000054843">
    <property type="component" value="Unassembled WGS sequence"/>
</dbReference>
<organism evidence="1 2">
    <name type="scientific">Trichinella papuae</name>
    <dbReference type="NCBI Taxonomy" id="268474"/>
    <lineage>
        <taxon>Eukaryota</taxon>
        <taxon>Metazoa</taxon>
        <taxon>Ecdysozoa</taxon>
        <taxon>Nematoda</taxon>
        <taxon>Enoplea</taxon>
        <taxon>Dorylaimia</taxon>
        <taxon>Trichinellida</taxon>
        <taxon>Trichinellidae</taxon>
        <taxon>Trichinella</taxon>
    </lineage>
</organism>
<comment type="caution">
    <text evidence="1">The sequence shown here is derived from an EMBL/GenBank/DDBJ whole genome shotgun (WGS) entry which is preliminary data.</text>
</comment>